<protein>
    <submittedName>
        <fullName evidence="2">Uncharacterized protein</fullName>
    </submittedName>
</protein>
<accession>A0A428P5R2</accession>
<evidence type="ECO:0000313" key="2">
    <source>
        <dbReference type="EMBL" id="RSL48356.1"/>
    </source>
</evidence>
<keyword evidence="3" id="KW-1185">Reference proteome</keyword>
<gene>
    <name evidence="2" type="ORF">CEP54_012960</name>
</gene>
<dbReference type="OrthoDB" id="10355000at2759"/>
<evidence type="ECO:0000256" key="1">
    <source>
        <dbReference type="SAM" id="MobiDB-lite"/>
    </source>
</evidence>
<dbReference type="Proteomes" id="UP000288168">
    <property type="component" value="Unassembled WGS sequence"/>
</dbReference>
<dbReference type="EMBL" id="NKCI01000198">
    <property type="protein sequence ID" value="RSL48356.1"/>
    <property type="molecule type" value="Genomic_DNA"/>
</dbReference>
<comment type="caution">
    <text evidence="2">The sequence shown here is derived from an EMBL/GenBank/DDBJ whole genome shotgun (WGS) entry which is preliminary data.</text>
</comment>
<dbReference type="AlphaFoldDB" id="A0A428P5R2"/>
<sequence length="81" mass="9384">MNHSKPIERGETIVKVDPDEENPEDGINESIEATIDEPKADVEVLIKDVQSDNERRVDYTEPMSLDFRRARRSRRPHALQV</sequence>
<organism evidence="2 3">
    <name type="scientific">Fusarium duplospermum</name>
    <dbReference type="NCBI Taxonomy" id="1325734"/>
    <lineage>
        <taxon>Eukaryota</taxon>
        <taxon>Fungi</taxon>
        <taxon>Dikarya</taxon>
        <taxon>Ascomycota</taxon>
        <taxon>Pezizomycotina</taxon>
        <taxon>Sordariomycetes</taxon>
        <taxon>Hypocreomycetidae</taxon>
        <taxon>Hypocreales</taxon>
        <taxon>Nectriaceae</taxon>
        <taxon>Fusarium</taxon>
        <taxon>Fusarium solani species complex</taxon>
    </lineage>
</organism>
<feature type="compositionally biased region" description="Basic and acidic residues" evidence="1">
    <location>
        <begin position="1"/>
        <end position="17"/>
    </location>
</feature>
<proteinExistence type="predicted"/>
<evidence type="ECO:0000313" key="3">
    <source>
        <dbReference type="Proteomes" id="UP000288168"/>
    </source>
</evidence>
<reference evidence="2 3" key="1">
    <citation type="submission" date="2017-06" db="EMBL/GenBank/DDBJ databases">
        <title>Comparative genomic analysis of Ambrosia Fusariam Clade fungi.</title>
        <authorList>
            <person name="Stajich J.E."/>
            <person name="Carrillo J."/>
            <person name="Kijimoto T."/>
            <person name="Eskalen A."/>
            <person name="O'Donnell K."/>
            <person name="Kasson M."/>
        </authorList>
    </citation>
    <scope>NUCLEOTIDE SEQUENCE [LARGE SCALE GENOMIC DNA]</scope>
    <source>
        <strain evidence="2 3">NRRL62584</strain>
    </source>
</reference>
<feature type="region of interest" description="Disordered" evidence="1">
    <location>
        <begin position="1"/>
        <end position="26"/>
    </location>
</feature>
<name>A0A428P5R2_9HYPO</name>